<dbReference type="EMBL" id="BDQV01000014">
    <property type="protein sequence ID" value="GAY41541.1"/>
    <property type="molecule type" value="Genomic_DNA"/>
</dbReference>
<evidence type="ECO:0000256" key="2">
    <source>
        <dbReference type="ARBA" id="ARBA00010199"/>
    </source>
</evidence>
<keyword evidence="4 7" id="KW-0812">Transmembrane</keyword>
<dbReference type="Pfam" id="PF01554">
    <property type="entry name" value="MatE"/>
    <property type="match status" value="2"/>
</dbReference>
<dbReference type="Proteomes" id="UP000236630">
    <property type="component" value="Unassembled WGS sequence"/>
</dbReference>
<feature type="transmembrane region" description="Helical" evidence="7">
    <location>
        <begin position="414"/>
        <end position="438"/>
    </location>
</feature>
<feature type="transmembrane region" description="Helical" evidence="7">
    <location>
        <begin position="547"/>
        <end position="567"/>
    </location>
</feature>
<feature type="transmembrane region" description="Helical" evidence="7">
    <location>
        <begin position="297"/>
        <end position="320"/>
    </location>
</feature>
<comment type="similarity">
    <text evidence="2 7">Belongs to the multi antimicrobial extrusion (MATE) (TC 2.A.66.1) family.</text>
</comment>
<evidence type="ECO:0000313" key="9">
    <source>
        <dbReference type="Proteomes" id="UP000236630"/>
    </source>
</evidence>
<accession>A0A2H5NNN4</accession>
<feature type="transmembrane region" description="Helical" evidence="7">
    <location>
        <begin position="126"/>
        <end position="147"/>
    </location>
</feature>
<comment type="caution">
    <text evidence="8">The sequence shown here is derived from an EMBL/GenBank/DDBJ whole genome shotgun (WGS) entry which is preliminary data.</text>
</comment>
<dbReference type="InterPro" id="IPR002528">
    <property type="entry name" value="MATE_fam"/>
</dbReference>
<feature type="transmembrane region" description="Helical" evidence="7">
    <location>
        <begin position="228"/>
        <end position="250"/>
    </location>
</feature>
<feature type="transmembrane region" description="Helical" evidence="7">
    <location>
        <begin position="385"/>
        <end position="407"/>
    </location>
</feature>
<feature type="transmembrane region" description="Helical" evidence="7">
    <location>
        <begin position="444"/>
        <end position="465"/>
    </location>
</feature>
<evidence type="ECO:0000256" key="5">
    <source>
        <dbReference type="ARBA" id="ARBA00022989"/>
    </source>
</evidence>
<gene>
    <name evidence="8" type="ORF">CUMW_060280</name>
</gene>
<reference evidence="8 9" key="1">
    <citation type="journal article" date="2017" name="Front. Genet.">
        <title>Draft sequencing of the heterozygous diploid genome of Satsuma (Citrus unshiu Marc.) using a hybrid assembly approach.</title>
        <authorList>
            <person name="Shimizu T."/>
            <person name="Tanizawa Y."/>
            <person name="Mochizuki T."/>
            <person name="Nagasaki H."/>
            <person name="Yoshioka T."/>
            <person name="Toyoda A."/>
            <person name="Fujiyama A."/>
            <person name="Kaminuma E."/>
            <person name="Nakamura Y."/>
        </authorList>
    </citation>
    <scope>NUCLEOTIDE SEQUENCE [LARGE SCALE GENOMIC DNA]</scope>
    <source>
        <strain evidence="9">cv. Miyagawa wase</strain>
    </source>
</reference>
<sequence length="568" mass="62196">MGIGEEENPLLLSSIYENETPPHLQEISNDDSLVSKTWKESKKLWQIAGPSIFSRLAMFSMTFVTQAFAGHLGDLNLAAISIATTVIISISFGFLLGMASALETLCGQAYGAKQYHMLGIYMQRSWIVLFICSFLLIPMFVFASPLLKLIGQPTSVAEQTGIFAVWLIPFHLCLPFQFTLQRFLQSQLKTAVIAWVSGCALLVHVIVSWVFVYKLRVGLVGTAITLDFSWWLSVLGLFLYTVCGGCPLTWTGFSAQTFVGLWEFFKLSVASGVMLLLENIYYRVLIIVSGYMHNTEVAVDALSICVTVFGWESMIPLGFLAATGVRVANELGAGNANGAKFAAIVSVLNSLLVGLCFLSIIIATPEKLAKIFTSSPAVITMVNELAILLAFTILLNCIQPVLTGVAVGSGWQALVAFVNIGSYYIVGVPLGVFLGWLLHFDIRGIWTGMISGTVVQTVILCVITIKCEWQKEAQKARLHILDENQRPLLTDKDDDRENNNKDLTSRVWIESKKLWQIVGPAIFSRISSYTMNIITQAFAGHLGDVELAAISIANTVIVGFNFGLLVAS</sequence>
<keyword evidence="3" id="KW-0813">Transport</keyword>
<feature type="transmembrane region" description="Helical" evidence="7">
    <location>
        <begin position="159"/>
        <end position="180"/>
    </location>
</feature>
<evidence type="ECO:0000256" key="7">
    <source>
        <dbReference type="RuleBase" id="RU004914"/>
    </source>
</evidence>
<feature type="transmembrane region" description="Helical" evidence="7">
    <location>
        <begin position="78"/>
        <end position="105"/>
    </location>
</feature>
<keyword evidence="5 7" id="KW-1133">Transmembrane helix</keyword>
<dbReference type="GO" id="GO:1990961">
    <property type="term" value="P:xenobiotic detoxification by transmembrane export across the plasma membrane"/>
    <property type="evidence" value="ECO:0007669"/>
    <property type="project" value="InterPro"/>
</dbReference>
<dbReference type="GO" id="GO:0015297">
    <property type="term" value="F:antiporter activity"/>
    <property type="evidence" value="ECO:0007669"/>
    <property type="project" value="InterPro"/>
</dbReference>
<name>A0A2H5NNN4_CITUN</name>
<dbReference type="STRING" id="55188.A0A2H5NNN4"/>
<evidence type="ECO:0000256" key="6">
    <source>
        <dbReference type="ARBA" id="ARBA00023136"/>
    </source>
</evidence>
<comment type="subcellular location">
    <subcellularLocation>
        <location evidence="1">Membrane</location>
        <topology evidence="1">Multi-pass membrane protein</topology>
    </subcellularLocation>
</comment>
<feature type="transmembrane region" description="Helical" evidence="7">
    <location>
        <begin position="341"/>
        <end position="365"/>
    </location>
</feature>
<keyword evidence="9" id="KW-1185">Reference proteome</keyword>
<organism evidence="8 9">
    <name type="scientific">Citrus unshiu</name>
    <name type="common">Satsuma mandarin</name>
    <name type="synonym">Citrus nobilis var. unshiu</name>
    <dbReference type="NCBI Taxonomy" id="55188"/>
    <lineage>
        <taxon>Eukaryota</taxon>
        <taxon>Viridiplantae</taxon>
        <taxon>Streptophyta</taxon>
        <taxon>Embryophyta</taxon>
        <taxon>Tracheophyta</taxon>
        <taxon>Spermatophyta</taxon>
        <taxon>Magnoliopsida</taxon>
        <taxon>eudicotyledons</taxon>
        <taxon>Gunneridae</taxon>
        <taxon>Pentapetalae</taxon>
        <taxon>rosids</taxon>
        <taxon>malvids</taxon>
        <taxon>Sapindales</taxon>
        <taxon>Rutaceae</taxon>
        <taxon>Aurantioideae</taxon>
        <taxon>Citrus</taxon>
    </lineage>
</organism>
<dbReference type="GO" id="GO:0016020">
    <property type="term" value="C:membrane"/>
    <property type="evidence" value="ECO:0007669"/>
    <property type="project" value="UniProtKB-SubCell"/>
</dbReference>
<evidence type="ECO:0000256" key="3">
    <source>
        <dbReference type="ARBA" id="ARBA00022448"/>
    </source>
</evidence>
<dbReference type="CDD" id="cd13132">
    <property type="entry name" value="MATE_eukaryotic"/>
    <property type="match status" value="1"/>
</dbReference>
<dbReference type="NCBIfam" id="TIGR00797">
    <property type="entry name" value="matE"/>
    <property type="match status" value="1"/>
</dbReference>
<evidence type="ECO:0000313" key="8">
    <source>
        <dbReference type="EMBL" id="GAY41541.1"/>
    </source>
</evidence>
<protein>
    <recommendedName>
        <fullName evidence="7">Protein DETOXIFICATION</fullName>
    </recommendedName>
    <alternativeName>
        <fullName evidence="7">Multidrug and toxic compound extrusion protein</fullName>
    </alternativeName>
</protein>
<feature type="transmembrane region" description="Helical" evidence="7">
    <location>
        <begin position="192"/>
        <end position="213"/>
    </location>
</feature>
<dbReference type="InterPro" id="IPR045069">
    <property type="entry name" value="MATE_euk"/>
</dbReference>
<dbReference type="AlphaFoldDB" id="A0A2H5NNN4"/>
<proteinExistence type="inferred from homology"/>
<dbReference type="PANTHER" id="PTHR11206">
    <property type="entry name" value="MULTIDRUG RESISTANCE PROTEIN"/>
    <property type="match status" value="1"/>
</dbReference>
<evidence type="ECO:0000256" key="4">
    <source>
        <dbReference type="ARBA" id="ARBA00022692"/>
    </source>
</evidence>
<evidence type="ECO:0000256" key="1">
    <source>
        <dbReference type="ARBA" id="ARBA00004141"/>
    </source>
</evidence>
<dbReference type="GO" id="GO:0042910">
    <property type="term" value="F:xenobiotic transmembrane transporter activity"/>
    <property type="evidence" value="ECO:0007669"/>
    <property type="project" value="InterPro"/>
</dbReference>
<keyword evidence="6 7" id="KW-0472">Membrane</keyword>
<feature type="transmembrane region" description="Helical" evidence="7">
    <location>
        <begin position="52"/>
        <end position="72"/>
    </location>
</feature>